<feature type="transmembrane region" description="Helical" evidence="5">
    <location>
        <begin position="44"/>
        <end position="63"/>
    </location>
</feature>
<evidence type="ECO:0000256" key="4">
    <source>
        <dbReference type="ARBA" id="ARBA00023136"/>
    </source>
</evidence>
<evidence type="ECO:0000259" key="6">
    <source>
        <dbReference type="Pfam" id="PF12698"/>
    </source>
</evidence>
<dbReference type="Proteomes" id="UP001596028">
    <property type="component" value="Unassembled WGS sequence"/>
</dbReference>
<name>A0ABV9F5B7_9BACL</name>
<feature type="domain" description="ABC-2 type transporter transmembrane" evidence="6">
    <location>
        <begin position="42"/>
        <end position="222"/>
    </location>
</feature>
<evidence type="ECO:0000256" key="3">
    <source>
        <dbReference type="ARBA" id="ARBA00022989"/>
    </source>
</evidence>
<keyword evidence="3 5" id="KW-1133">Transmembrane helix</keyword>
<evidence type="ECO:0000256" key="1">
    <source>
        <dbReference type="ARBA" id="ARBA00004141"/>
    </source>
</evidence>
<feature type="transmembrane region" description="Helical" evidence="5">
    <location>
        <begin position="121"/>
        <end position="142"/>
    </location>
</feature>
<dbReference type="InterPro" id="IPR013525">
    <property type="entry name" value="ABC2_TM"/>
</dbReference>
<dbReference type="Pfam" id="PF12698">
    <property type="entry name" value="ABC2_membrane_3"/>
    <property type="match status" value="1"/>
</dbReference>
<dbReference type="RefSeq" id="WP_378091394.1">
    <property type="nucleotide sequence ID" value="NZ_JBHSEP010000001.1"/>
</dbReference>
<evidence type="ECO:0000256" key="2">
    <source>
        <dbReference type="ARBA" id="ARBA00022692"/>
    </source>
</evidence>
<reference evidence="8" key="1">
    <citation type="journal article" date="2019" name="Int. J. Syst. Evol. Microbiol.">
        <title>The Global Catalogue of Microorganisms (GCM) 10K type strain sequencing project: providing services to taxonomists for standard genome sequencing and annotation.</title>
        <authorList>
            <consortium name="The Broad Institute Genomics Platform"/>
            <consortium name="The Broad Institute Genome Sequencing Center for Infectious Disease"/>
            <person name="Wu L."/>
            <person name="Ma J."/>
        </authorList>
    </citation>
    <scope>NUCLEOTIDE SEQUENCE [LARGE SCALE GENOMIC DNA]</scope>
    <source>
        <strain evidence="8">CCUG 49571</strain>
    </source>
</reference>
<evidence type="ECO:0000313" key="8">
    <source>
        <dbReference type="Proteomes" id="UP001596028"/>
    </source>
</evidence>
<accession>A0ABV9F5B7</accession>
<sequence>MTIFRYALKRSFGNKTNMIFLGLFPIACLFLPSGQNGVLFPYGYQYFGILLLFVGIRLASQVLEDRAQGVVKRLAVAPVSHLRYWSQNLMAFFLIMGVQCAIAVYGGVLYGHELYRPLPLLLLYVSFSLTSLAIALAWISLYRVKETSFLVYMALIFLIVVMGGLLIPLEIFPESLKRIAVILPTYWLVQGQTWVASGERVADFLLINAVLWLYAVIFAIIGSARKMH</sequence>
<keyword evidence="4 5" id="KW-0472">Membrane</keyword>
<keyword evidence="8" id="KW-1185">Reference proteome</keyword>
<gene>
    <name evidence="7" type="ORF">ACFO3S_01235</name>
</gene>
<dbReference type="PANTHER" id="PTHR43027">
    <property type="entry name" value="DOXORUBICIN RESISTANCE ABC TRANSPORTER PERMEASE PROTEIN DRRC-RELATED"/>
    <property type="match status" value="1"/>
</dbReference>
<comment type="caution">
    <text evidence="7">The sequence shown here is derived from an EMBL/GenBank/DDBJ whole genome shotgun (WGS) entry which is preliminary data.</text>
</comment>
<protein>
    <submittedName>
        <fullName evidence="7">ABC transporter permease</fullName>
    </submittedName>
</protein>
<feature type="transmembrane region" description="Helical" evidence="5">
    <location>
        <begin position="204"/>
        <end position="224"/>
    </location>
</feature>
<feature type="transmembrane region" description="Helical" evidence="5">
    <location>
        <begin position="149"/>
        <end position="169"/>
    </location>
</feature>
<evidence type="ECO:0000313" key="7">
    <source>
        <dbReference type="EMBL" id="MFC4596847.1"/>
    </source>
</evidence>
<keyword evidence="2 5" id="KW-0812">Transmembrane</keyword>
<dbReference type="EMBL" id="JBHSEP010000001">
    <property type="protein sequence ID" value="MFC4596847.1"/>
    <property type="molecule type" value="Genomic_DNA"/>
</dbReference>
<organism evidence="7 8">
    <name type="scientific">Cohnella hongkongensis</name>
    <dbReference type="NCBI Taxonomy" id="178337"/>
    <lineage>
        <taxon>Bacteria</taxon>
        <taxon>Bacillati</taxon>
        <taxon>Bacillota</taxon>
        <taxon>Bacilli</taxon>
        <taxon>Bacillales</taxon>
        <taxon>Paenibacillaceae</taxon>
        <taxon>Cohnella</taxon>
    </lineage>
</organism>
<comment type="subcellular location">
    <subcellularLocation>
        <location evidence="1">Membrane</location>
        <topology evidence="1">Multi-pass membrane protein</topology>
    </subcellularLocation>
</comment>
<proteinExistence type="predicted"/>
<dbReference type="PANTHER" id="PTHR43027:SF1">
    <property type="entry name" value="DOXORUBICIN RESISTANCE ABC TRANSPORTER PERMEASE PROTEIN DRRC-RELATED"/>
    <property type="match status" value="1"/>
</dbReference>
<feature type="transmembrane region" description="Helical" evidence="5">
    <location>
        <begin position="89"/>
        <end position="109"/>
    </location>
</feature>
<evidence type="ECO:0000256" key="5">
    <source>
        <dbReference type="SAM" id="Phobius"/>
    </source>
</evidence>
<dbReference type="InterPro" id="IPR052902">
    <property type="entry name" value="ABC-2_transporter"/>
</dbReference>